<evidence type="ECO:0000256" key="1">
    <source>
        <dbReference type="ARBA" id="ARBA00001947"/>
    </source>
</evidence>
<evidence type="ECO:0000259" key="6">
    <source>
        <dbReference type="Pfam" id="PF00850"/>
    </source>
</evidence>
<evidence type="ECO:0000256" key="2">
    <source>
        <dbReference type="ARBA" id="ARBA00005947"/>
    </source>
</evidence>
<organism evidence="7 8">
    <name type="scientific">Spiribacter onubensis</name>
    <dbReference type="NCBI Taxonomy" id="3122420"/>
    <lineage>
        <taxon>Bacteria</taxon>
        <taxon>Pseudomonadati</taxon>
        <taxon>Pseudomonadota</taxon>
        <taxon>Gammaproteobacteria</taxon>
        <taxon>Chromatiales</taxon>
        <taxon>Ectothiorhodospiraceae</taxon>
        <taxon>Spiribacter</taxon>
    </lineage>
</organism>
<dbReference type="CDD" id="cd10001">
    <property type="entry name" value="HDAC_classII_APAH"/>
    <property type="match status" value="1"/>
</dbReference>
<proteinExistence type="inferred from homology"/>
<sequence length="341" mass="37486">MKAYFDSRQDLHHPRTYFTRGQMRAPQEIPERTGHIRAGLERSGVQIADVNDHGIQPISRVHDLGYLRFLESCHRRWKAMPEDWGDEVLSNIFVRSPNPLRGILAEAARYLADGSCPVGEHTWEAAYWSAQGALSAADDVLAGDSVSFALCRPPGHHARVDAAGGFCYLNNAAIAAEALRERFPRVVVLDTDVHHGQGIQEIFYERDDVLYISIHGDPTNFYPVVSGFEEERGTGAGYGYNINMPLPHGSDAEAFFARLDEALAAIRLFSPDALVFSNGFDIYHEDPQAKIGVQSADIGTLGARVRALALPTVVIQEGGYHYDSLAQNTEALLGGLLKDVG</sequence>
<gene>
    <name evidence="7" type="ORF">V6X64_07845</name>
</gene>
<dbReference type="PANTHER" id="PTHR10625:SF17">
    <property type="entry name" value="HISTONE DEACETYLASE 8"/>
    <property type="match status" value="1"/>
</dbReference>
<evidence type="ECO:0000256" key="4">
    <source>
        <dbReference type="ARBA" id="ARBA00022801"/>
    </source>
</evidence>
<comment type="similarity">
    <text evidence="2">Belongs to the histone deacetylase family.</text>
</comment>
<name>A0ABV3SCZ8_9GAMM</name>
<dbReference type="Proteomes" id="UP001556653">
    <property type="component" value="Unassembled WGS sequence"/>
</dbReference>
<accession>A0ABV3SCZ8</accession>
<comment type="cofactor">
    <cofactor evidence="1">
        <name>Zn(2+)</name>
        <dbReference type="ChEBI" id="CHEBI:29105"/>
    </cofactor>
</comment>
<keyword evidence="3" id="KW-0479">Metal-binding</keyword>
<dbReference type="PANTHER" id="PTHR10625">
    <property type="entry name" value="HISTONE DEACETYLASE HDAC1-RELATED"/>
    <property type="match status" value="1"/>
</dbReference>
<dbReference type="InterPro" id="IPR023801">
    <property type="entry name" value="His_deacetylse_dom"/>
</dbReference>
<keyword evidence="5" id="KW-0862">Zinc</keyword>
<dbReference type="Gene3D" id="3.40.800.20">
    <property type="entry name" value="Histone deacetylase domain"/>
    <property type="match status" value="1"/>
</dbReference>
<dbReference type="SUPFAM" id="SSF52768">
    <property type="entry name" value="Arginase/deacetylase"/>
    <property type="match status" value="1"/>
</dbReference>
<protein>
    <submittedName>
        <fullName evidence="7">Histone deacetylase family protein</fullName>
    </submittedName>
</protein>
<dbReference type="EMBL" id="JBAKFJ010000001">
    <property type="protein sequence ID" value="MEX0386899.1"/>
    <property type="molecule type" value="Genomic_DNA"/>
</dbReference>
<keyword evidence="4" id="KW-0378">Hydrolase</keyword>
<dbReference type="InterPro" id="IPR000286">
    <property type="entry name" value="HDACs"/>
</dbReference>
<dbReference type="PRINTS" id="PR01270">
    <property type="entry name" value="HDASUPER"/>
</dbReference>
<dbReference type="InterPro" id="IPR023696">
    <property type="entry name" value="Ureohydrolase_dom_sf"/>
</dbReference>
<evidence type="ECO:0000313" key="7">
    <source>
        <dbReference type="EMBL" id="MEX0386899.1"/>
    </source>
</evidence>
<comment type="caution">
    <text evidence="7">The sequence shown here is derived from an EMBL/GenBank/DDBJ whole genome shotgun (WGS) entry which is preliminary data.</text>
</comment>
<reference evidence="7 8" key="1">
    <citation type="submission" date="2024-02" db="EMBL/GenBank/DDBJ databases">
        <title>New especies of Spiribacter isolated from saline water.</title>
        <authorList>
            <person name="Leon M.J."/>
            <person name="De La Haba R."/>
            <person name="Sanchez-Porro C."/>
            <person name="Ventosa A."/>
        </authorList>
    </citation>
    <scope>NUCLEOTIDE SEQUENCE [LARGE SCALE GENOMIC DNA]</scope>
    <source>
        <strain evidence="8">ag22IC4-227</strain>
    </source>
</reference>
<dbReference type="InterPro" id="IPR037138">
    <property type="entry name" value="His_deacetylse_dom_sf"/>
</dbReference>
<dbReference type="RefSeq" id="WP_367967379.1">
    <property type="nucleotide sequence ID" value="NZ_JBAKFJ010000001.1"/>
</dbReference>
<dbReference type="Pfam" id="PF00850">
    <property type="entry name" value="Hist_deacetyl"/>
    <property type="match status" value="1"/>
</dbReference>
<evidence type="ECO:0000256" key="3">
    <source>
        <dbReference type="ARBA" id="ARBA00022723"/>
    </source>
</evidence>
<evidence type="ECO:0000256" key="5">
    <source>
        <dbReference type="ARBA" id="ARBA00022833"/>
    </source>
</evidence>
<keyword evidence="8" id="KW-1185">Reference proteome</keyword>
<feature type="domain" description="Histone deacetylase" evidence="6">
    <location>
        <begin position="30"/>
        <end position="334"/>
    </location>
</feature>
<evidence type="ECO:0000313" key="8">
    <source>
        <dbReference type="Proteomes" id="UP001556653"/>
    </source>
</evidence>